<accession>A0A2G9TSZ3</accession>
<protein>
    <submittedName>
        <fullName evidence="1">Uncharacterized protein</fullName>
    </submittedName>
</protein>
<dbReference type="AlphaFoldDB" id="A0A2G9TSZ3"/>
<dbReference type="OrthoDB" id="265717at2759"/>
<organism evidence="1 2">
    <name type="scientific">Teladorsagia circumcincta</name>
    <name type="common">Brown stomach worm</name>
    <name type="synonym">Ostertagia circumcincta</name>
    <dbReference type="NCBI Taxonomy" id="45464"/>
    <lineage>
        <taxon>Eukaryota</taxon>
        <taxon>Metazoa</taxon>
        <taxon>Ecdysozoa</taxon>
        <taxon>Nematoda</taxon>
        <taxon>Chromadorea</taxon>
        <taxon>Rhabditida</taxon>
        <taxon>Rhabditina</taxon>
        <taxon>Rhabditomorpha</taxon>
        <taxon>Strongyloidea</taxon>
        <taxon>Trichostrongylidae</taxon>
        <taxon>Teladorsagia</taxon>
    </lineage>
</organism>
<name>A0A2G9TSZ3_TELCI</name>
<sequence length="154" mass="17660">CGWVIPQFDANLCRMAERAAKSSRVMLSNGGIEFEKRLEVASKIFPLLDDALHKFNVLRLPCLIMFYINACTEINVEHILKYGNELLSLKEQYLNKDDPTLFCLRTGLEQFHSSIADRDSYVRVLNGVREVNISKNVWGAVAKHERCFTPFDYG</sequence>
<feature type="non-terminal residue" evidence="1">
    <location>
        <position position="1"/>
    </location>
</feature>
<dbReference type="EMBL" id="KZ355138">
    <property type="protein sequence ID" value="PIO60592.1"/>
    <property type="molecule type" value="Genomic_DNA"/>
</dbReference>
<evidence type="ECO:0000313" key="2">
    <source>
        <dbReference type="Proteomes" id="UP000230423"/>
    </source>
</evidence>
<proteinExistence type="predicted"/>
<keyword evidence="2" id="KW-1185">Reference proteome</keyword>
<reference evidence="1 2" key="1">
    <citation type="submission" date="2015-09" db="EMBL/GenBank/DDBJ databases">
        <title>Draft genome of the parasitic nematode Teladorsagia circumcincta isolate WARC Sus (inbred).</title>
        <authorList>
            <person name="Mitreva M."/>
        </authorList>
    </citation>
    <scope>NUCLEOTIDE SEQUENCE [LARGE SCALE GENOMIC DNA]</scope>
    <source>
        <strain evidence="1 2">S</strain>
    </source>
</reference>
<evidence type="ECO:0000313" key="1">
    <source>
        <dbReference type="EMBL" id="PIO60592.1"/>
    </source>
</evidence>
<gene>
    <name evidence="1" type="ORF">TELCIR_17909</name>
</gene>
<dbReference type="Proteomes" id="UP000230423">
    <property type="component" value="Unassembled WGS sequence"/>
</dbReference>